<protein>
    <submittedName>
        <fullName evidence="1">Uncharacterized protein</fullName>
    </submittedName>
</protein>
<evidence type="ECO:0000313" key="1">
    <source>
        <dbReference type="EMBL" id="MPN43082.1"/>
    </source>
</evidence>
<name>A0A645HX68_9ZZZZ</name>
<dbReference type="AlphaFoldDB" id="A0A645HX68"/>
<reference evidence="1" key="1">
    <citation type="submission" date="2019-08" db="EMBL/GenBank/DDBJ databases">
        <authorList>
            <person name="Kucharzyk K."/>
            <person name="Murdoch R.W."/>
            <person name="Higgins S."/>
            <person name="Loffler F."/>
        </authorList>
    </citation>
    <scope>NUCLEOTIDE SEQUENCE</scope>
</reference>
<gene>
    <name evidence="1" type="ORF">SDC9_190641</name>
</gene>
<comment type="caution">
    <text evidence="1">The sequence shown here is derived from an EMBL/GenBank/DDBJ whole genome shotgun (WGS) entry which is preliminary data.</text>
</comment>
<organism evidence="1">
    <name type="scientific">bioreactor metagenome</name>
    <dbReference type="NCBI Taxonomy" id="1076179"/>
    <lineage>
        <taxon>unclassified sequences</taxon>
        <taxon>metagenomes</taxon>
        <taxon>ecological metagenomes</taxon>
    </lineage>
</organism>
<proteinExistence type="predicted"/>
<accession>A0A645HX68</accession>
<dbReference type="EMBL" id="VSSQ01101263">
    <property type="protein sequence ID" value="MPN43082.1"/>
    <property type="molecule type" value="Genomic_DNA"/>
</dbReference>
<sequence>MLDICGQQYTVDLTDIGFIEGVVLDFSGIMKKRDELQALREQLLNHSSEEQINETARALTAKTGELCDLGERFIKRTLGDEAYAGIFADRARNAAEHLELCAYIYGEAIRSREGTVSKYVLPEKPAVRAVKAGGKRKAGKH</sequence>